<keyword evidence="2 11" id="KW-0997">Cell inner membrane</keyword>
<comment type="pathway">
    <text evidence="11">Cell wall biogenesis; peptidoglycan biosynthesis.</text>
</comment>
<keyword evidence="3 11" id="KW-0328">Glycosyltransferase</keyword>
<comment type="catalytic activity">
    <reaction evidence="11">
        <text>[GlcNAc-(1-&gt;4)-Mur2Ac(oyl-L-Ala-gamma-D-Glu-L-Lys-D-Ala-D-Ala)](n)-di-trans,octa-cis-undecaprenyl diphosphate + beta-D-GlcNAc-(1-&gt;4)-Mur2Ac(oyl-L-Ala-gamma-D-Glu-L-Lys-D-Ala-D-Ala)-di-trans,octa-cis-undecaprenyl diphosphate = [GlcNAc-(1-&gt;4)-Mur2Ac(oyl-L-Ala-gamma-D-Glu-L-Lys-D-Ala-D-Ala)](n+1)-di-trans,octa-cis-undecaprenyl diphosphate + di-trans,octa-cis-undecaprenyl diphosphate + H(+)</text>
        <dbReference type="Rhea" id="RHEA:23708"/>
        <dbReference type="Rhea" id="RHEA-COMP:9602"/>
        <dbReference type="Rhea" id="RHEA-COMP:9603"/>
        <dbReference type="ChEBI" id="CHEBI:15378"/>
        <dbReference type="ChEBI" id="CHEBI:58405"/>
        <dbReference type="ChEBI" id="CHEBI:60033"/>
        <dbReference type="ChEBI" id="CHEBI:78435"/>
        <dbReference type="EC" id="2.4.99.28"/>
    </reaction>
</comment>
<evidence type="ECO:0000259" key="13">
    <source>
        <dbReference type="Pfam" id="PF00912"/>
    </source>
</evidence>
<evidence type="ECO:0000313" key="15">
    <source>
        <dbReference type="Proteomes" id="UP000239736"/>
    </source>
</evidence>
<evidence type="ECO:0000256" key="6">
    <source>
        <dbReference type="ARBA" id="ARBA00022960"/>
    </source>
</evidence>
<keyword evidence="10 11" id="KW-0961">Cell wall biogenesis/degradation</keyword>
<dbReference type="InterPro" id="IPR023346">
    <property type="entry name" value="Lysozyme-like_dom_sf"/>
</dbReference>
<comment type="function">
    <text evidence="11">Peptidoglycan polymerase that catalyzes glycan chain elongation from lipid-linked precursors.</text>
</comment>
<dbReference type="InterPro" id="IPR036950">
    <property type="entry name" value="PBP_transglycosylase"/>
</dbReference>
<dbReference type="InterPro" id="IPR011812">
    <property type="entry name" value="Pep_trsgly"/>
</dbReference>
<dbReference type="RefSeq" id="WP_104069022.1">
    <property type="nucleotide sequence ID" value="NZ_PRDS01000001.1"/>
</dbReference>
<dbReference type="SUPFAM" id="SSF53955">
    <property type="entry name" value="Lysozyme-like"/>
    <property type="match status" value="1"/>
</dbReference>
<comment type="caution">
    <text evidence="14">The sequence shown here is derived from an EMBL/GenBank/DDBJ whole genome shotgun (WGS) entry which is preliminary data.</text>
</comment>
<evidence type="ECO:0000256" key="3">
    <source>
        <dbReference type="ARBA" id="ARBA00022676"/>
    </source>
</evidence>
<dbReference type="GO" id="GO:0005886">
    <property type="term" value="C:plasma membrane"/>
    <property type="evidence" value="ECO:0007669"/>
    <property type="project" value="UniProtKB-SubCell"/>
</dbReference>
<dbReference type="UniPathway" id="UPA00219"/>
<evidence type="ECO:0000256" key="9">
    <source>
        <dbReference type="ARBA" id="ARBA00023136"/>
    </source>
</evidence>
<evidence type="ECO:0000256" key="11">
    <source>
        <dbReference type="HAMAP-Rule" id="MF_00766"/>
    </source>
</evidence>
<dbReference type="GO" id="GO:0008955">
    <property type="term" value="F:peptidoglycan glycosyltransferase activity"/>
    <property type="evidence" value="ECO:0007669"/>
    <property type="project" value="UniProtKB-UniRule"/>
</dbReference>
<accession>A0A2S5JM48</accession>
<dbReference type="GO" id="GO:0009274">
    <property type="term" value="C:peptidoglycan-based cell wall"/>
    <property type="evidence" value="ECO:0007669"/>
    <property type="project" value="InterPro"/>
</dbReference>
<protein>
    <recommendedName>
        <fullName evidence="11">Biosynthetic peptidoglycan transglycosylase</fullName>
        <ecNumber evidence="11">2.4.99.28</ecNumber>
    </recommendedName>
    <alternativeName>
        <fullName evidence="11">Glycan polymerase</fullName>
    </alternativeName>
    <alternativeName>
        <fullName evidence="11">Peptidoglycan glycosyltransferase MtgA</fullName>
        <shortName evidence="11">PGT</shortName>
    </alternativeName>
</protein>
<dbReference type="OrthoDB" id="9766909at2"/>
<keyword evidence="1 11" id="KW-1003">Cell membrane</keyword>
<dbReference type="InterPro" id="IPR001264">
    <property type="entry name" value="Glyco_trans_51"/>
</dbReference>
<dbReference type="GO" id="GO:0016763">
    <property type="term" value="F:pentosyltransferase activity"/>
    <property type="evidence" value="ECO:0007669"/>
    <property type="project" value="InterPro"/>
</dbReference>
<feature type="compositionally biased region" description="Basic residues" evidence="12">
    <location>
        <begin position="1"/>
        <end position="22"/>
    </location>
</feature>
<dbReference type="GO" id="GO:0008360">
    <property type="term" value="P:regulation of cell shape"/>
    <property type="evidence" value="ECO:0007669"/>
    <property type="project" value="UniProtKB-KW"/>
</dbReference>
<dbReference type="GO" id="GO:0009252">
    <property type="term" value="P:peptidoglycan biosynthetic process"/>
    <property type="evidence" value="ECO:0007669"/>
    <property type="project" value="UniProtKB-UniRule"/>
</dbReference>
<keyword evidence="4 11" id="KW-0808">Transferase</keyword>
<feature type="region of interest" description="Disordered" evidence="12">
    <location>
        <begin position="1"/>
        <end position="29"/>
    </location>
</feature>
<dbReference type="NCBIfam" id="TIGR02070">
    <property type="entry name" value="mono_pep_trsgly"/>
    <property type="match status" value="1"/>
</dbReference>
<evidence type="ECO:0000256" key="1">
    <source>
        <dbReference type="ARBA" id="ARBA00022475"/>
    </source>
</evidence>
<comment type="similarity">
    <text evidence="11">Belongs to the glycosyltransferase 51 family.</text>
</comment>
<reference evidence="14 15" key="1">
    <citation type="submission" date="2018-01" db="EMBL/GenBank/DDBJ databases">
        <title>Genomic Encyclopedia of Archaeal and Bacterial Type Strains, Phase II (KMG-II): from individual species to whole genera.</title>
        <authorList>
            <person name="Goeker M."/>
        </authorList>
    </citation>
    <scope>NUCLEOTIDE SEQUENCE [LARGE SCALE GENOMIC DNA]</scope>
    <source>
        <strain evidence="14 15">DSM 12048</strain>
    </source>
</reference>
<dbReference type="PANTHER" id="PTHR30400:SF0">
    <property type="entry name" value="BIOSYNTHETIC PEPTIDOGLYCAN TRANSGLYCOSYLASE"/>
    <property type="match status" value="1"/>
</dbReference>
<dbReference type="Proteomes" id="UP000239736">
    <property type="component" value="Unassembled WGS sequence"/>
</dbReference>
<keyword evidence="6 11" id="KW-0133">Cell shape</keyword>
<dbReference type="Gene3D" id="1.10.3810.10">
    <property type="entry name" value="Biosynthetic peptidoglycan transglycosylase-like"/>
    <property type="match status" value="1"/>
</dbReference>
<dbReference type="PANTHER" id="PTHR30400">
    <property type="entry name" value="MONOFUNCTIONAL BIOSYNTHETIC PEPTIDOGLYCAN TRANSGLYCOSYLASE"/>
    <property type="match status" value="1"/>
</dbReference>
<evidence type="ECO:0000256" key="8">
    <source>
        <dbReference type="ARBA" id="ARBA00022989"/>
    </source>
</evidence>
<dbReference type="AlphaFoldDB" id="A0A2S5JM48"/>
<dbReference type="EMBL" id="PRDS01000001">
    <property type="protein sequence ID" value="PPB82478.1"/>
    <property type="molecule type" value="Genomic_DNA"/>
</dbReference>
<evidence type="ECO:0000313" key="14">
    <source>
        <dbReference type="EMBL" id="PPB82478.1"/>
    </source>
</evidence>
<evidence type="ECO:0000256" key="2">
    <source>
        <dbReference type="ARBA" id="ARBA00022519"/>
    </source>
</evidence>
<evidence type="ECO:0000256" key="10">
    <source>
        <dbReference type="ARBA" id="ARBA00023316"/>
    </source>
</evidence>
<sequence length="254" mass="27806">MTKAKSKTQAKSRSATRRKSKGRTASSATPGWTWGRILRLARNVMLGLIGAVLALVVLFSFVNPVMTPYMIAESWRQGGIQRAWVDLDDVSPELARSVVAAEDANFCRHWGFDLKAIRAAIEEGSGRGASTISQQVVKNVFLWQGRSWPRKALEALLTPVVEAVWTKRRILEVYLNVAETGPGIFGVEAAARHYFGRSAAELTPRQAALIAAILPDPKGRNPARPSNFLRARATSILEGAATIRADGRADCFQH</sequence>
<dbReference type="EC" id="2.4.99.28" evidence="11"/>
<keyword evidence="5 11" id="KW-0812">Transmembrane</keyword>
<dbReference type="Pfam" id="PF00912">
    <property type="entry name" value="Transgly"/>
    <property type="match status" value="1"/>
</dbReference>
<evidence type="ECO:0000256" key="5">
    <source>
        <dbReference type="ARBA" id="ARBA00022692"/>
    </source>
</evidence>
<comment type="subcellular location">
    <subcellularLocation>
        <location evidence="11">Cell inner membrane</location>
        <topology evidence="11">Single-pass membrane protein</topology>
    </subcellularLocation>
</comment>
<organism evidence="14 15">
    <name type="scientific">Albidovulum inexpectatum</name>
    <dbReference type="NCBI Taxonomy" id="196587"/>
    <lineage>
        <taxon>Bacteria</taxon>
        <taxon>Pseudomonadati</taxon>
        <taxon>Pseudomonadota</taxon>
        <taxon>Alphaproteobacteria</taxon>
        <taxon>Rhodobacterales</taxon>
        <taxon>Paracoccaceae</taxon>
        <taxon>Albidovulum</taxon>
    </lineage>
</organism>
<feature type="transmembrane region" description="Helical" evidence="11">
    <location>
        <begin position="44"/>
        <end position="62"/>
    </location>
</feature>
<evidence type="ECO:0000256" key="12">
    <source>
        <dbReference type="SAM" id="MobiDB-lite"/>
    </source>
</evidence>
<gene>
    <name evidence="11" type="primary">mtgA</name>
    <name evidence="14" type="ORF">LV82_00412</name>
</gene>
<dbReference type="HAMAP" id="MF_00766">
    <property type="entry name" value="PGT_MtgA"/>
    <property type="match status" value="1"/>
</dbReference>
<feature type="domain" description="Glycosyl transferase family 51" evidence="13">
    <location>
        <begin position="80"/>
        <end position="238"/>
    </location>
</feature>
<proteinExistence type="inferred from homology"/>
<keyword evidence="15" id="KW-1185">Reference proteome</keyword>
<dbReference type="GO" id="GO:0071555">
    <property type="term" value="P:cell wall organization"/>
    <property type="evidence" value="ECO:0007669"/>
    <property type="project" value="UniProtKB-KW"/>
</dbReference>
<name>A0A2S5JM48_9RHOB</name>
<evidence type="ECO:0000256" key="4">
    <source>
        <dbReference type="ARBA" id="ARBA00022679"/>
    </source>
</evidence>
<keyword evidence="9 11" id="KW-0472">Membrane</keyword>
<keyword evidence="7 11" id="KW-0573">Peptidoglycan synthesis</keyword>
<keyword evidence="8 11" id="KW-1133">Transmembrane helix</keyword>
<evidence type="ECO:0000256" key="7">
    <source>
        <dbReference type="ARBA" id="ARBA00022984"/>
    </source>
</evidence>